<dbReference type="InterPro" id="IPR003663">
    <property type="entry name" value="Sugar/inositol_transpt"/>
</dbReference>
<comment type="caution">
    <text evidence="14">The sequence shown here is derived from an EMBL/GenBank/DDBJ whole genome shotgun (WGS) entry which is preliminary data.</text>
</comment>
<feature type="transmembrane region" description="Helical" evidence="12">
    <location>
        <begin position="579"/>
        <end position="602"/>
    </location>
</feature>
<sequence>MGPQLEVIIVGAGLGGLGAAIAIALAGHRVLVLESAKELGEIGAGIQVLPNASRILRHWGMEDICSKYASYPKKCNMIRWKGEHLSSLDFIESSKRYGSPFWDFHRADLHGALLQRALELGADVRTNSRVDQVQHQSDPPKATVVLTDGTRFTADLVVGADGIVSRTRECFLGRDDPPTPTGDLAYRVLLDLNEIKLEDDVQKLIEPREVNYWMGPGCHAVCYVLRDGRYLNMVLLVPDDIPDGGSRTVAGSVTEMRDLFRDWDPRIGKILAHCESVQKWKLCIRHELPKWNHPSGTFTLLGDAVHATLPYLASGAGMSLEDGAVLGECLSRIKRKSELQVALDVYEACRKKRTSRIVERGNLQQYLYHLPDGHEQQERDRIMRMDPTPPGDPLVWRDPELSPWLLGYDHIKDVRDNFKDYIFWAKRLMYTRSIRVGQIRLFPNEATSKYEGNTLCSSTLWIPWLDTGCIGSVTTMPEFTGTLGQFSSTIHGAIVSTILITASVTSFFAGHLSEMLGRERAIIVGTTIFSFGAAIEAGAISLGMFVGGRAVKGIGEGFFLSTLTVYICEVSPARRRGSLASLVQFLTTIGICVGFFMCYGTVRIASSVSWRLPSAIQAALAAILAAACSALPPSPRWLVNKRRYTEAYDAMDRLGLSREELELGATILSPSSESSSLIEAEKNTNRFAEVFTKPYWKQTVIGMFMMVMCQFSGIDGVLYYAPTLFRQAGLSSTSSSFLASGITGILGVVVTVPASLLADRWNRRTSLIAGGLAIGVCMMIIGSLYASNNVYPNSGAGRWVVIITIYLYTIFFGISWGVTIKIYSTEIQPARTRAASSSLGQGVNWVANFLVAFTTPIFLAHSSCGAYYFFGSFNLLTALVCTFFMPETKGRSLEAIEASFHTSAVGNIFSRVLRKKQRNGSQFSDNHMPAAEVVGEK</sequence>
<evidence type="ECO:0000256" key="12">
    <source>
        <dbReference type="SAM" id="Phobius"/>
    </source>
</evidence>
<keyword evidence="7" id="KW-0274">FAD</keyword>
<evidence type="ECO:0000313" key="14">
    <source>
        <dbReference type="EMBL" id="GAD97517.1"/>
    </source>
</evidence>
<dbReference type="Proteomes" id="UP000018001">
    <property type="component" value="Unassembled WGS sequence"/>
</dbReference>
<dbReference type="Pfam" id="PF01494">
    <property type="entry name" value="FAD_binding_3"/>
    <property type="match status" value="1"/>
</dbReference>
<feature type="transmembrane region" description="Helical" evidence="12">
    <location>
        <begin position="799"/>
        <end position="823"/>
    </location>
</feature>
<dbReference type="SUPFAM" id="SSF54373">
    <property type="entry name" value="FAD-linked reductases, C-terminal domain"/>
    <property type="match status" value="1"/>
</dbReference>
<comment type="similarity">
    <text evidence="3">Belongs to the major facilitator superfamily. Sugar transporter (TC 2.A.1.1) family.</text>
</comment>
<feature type="transmembrane region" description="Helical" evidence="12">
    <location>
        <begin position="490"/>
        <end position="509"/>
    </location>
</feature>
<comment type="subcellular location">
    <subcellularLocation>
        <location evidence="1">Membrane</location>
        <topology evidence="1">Multi-pass membrane protein</topology>
    </subcellularLocation>
</comment>
<evidence type="ECO:0000256" key="10">
    <source>
        <dbReference type="ARBA" id="ARBA00023033"/>
    </source>
</evidence>
<feature type="transmembrane region" description="Helical" evidence="12">
    <location>
        <begin position="737"/>
        <end position="758"/>
    </location>
</feature>
<dbReference type="NCBIfam" id="TIGR00879">
    <property type="entry name" value="SP"/>
    <property type="match status" value="1"/>
</dbReference>
<keyword evidence="15" id="KW-1185">Reference proteome</keyword>
<dbReference type="PROSITE" id="PS50850">
    <property type="entry name" value="MFS"/>
    <property type="match status" value="1"/>
</dbReference>
<feature type="transmembrane region" description="Helical" evidence="12">
    <location>
        <begin position="866"/>
        <end position="885"/>
    </location>
</feature>
<dbReference type="GO" id="GO:0016020">
    <property type="term" value="C:membrane"/>
    <property type="evidence" value="ECO:0007669"/>
    <property type="project" value="UniProtKB-SubCell"/>
</dbReference>
<dbReference type="PANTHER" id="PTHR13789:SF242">
    <property type="entry name" value="FAD-BINDING DOMAIN-CONTAINING PROTEIN"/>
    <property type="match status" value="1"/>
</dbReference>
<feature type="domain" description="Major facilitator superfamily (MFS) profile" evidence="13">
    <location>
        <begin position="452"/>
        <end position="889"/>
    </location>
</feature>
<reference evidence="15" key="1">
    <citation type="journal article" date="2014" name="Genome Announc.">
        <title>Draft genome sequence of the formaldehyde-resistant fungus Byssochlamys spectabilis No. 5 (anamorph Paecilomyces variotii No. 5) (NBRC109023).</title>
        <authorList>
            <person name="Oka T."/>
            <person name="Ekino K."/>
            <person name="Fukuda K."/>
            <person name="Nomura Y."/>
        </authorList>
    </citation>
    <scope>NUCLEOTIDE SEQUENCE [LARGE SCALE GENOMIC DNA]</scope>
    <source>
        <strain evidence="15">No. 5 / NBRC 109023</strain>
    </source>
</reference>
<dbReference type="InterPro" id="IPR036188">
    <property type="entry name" value="FAD/NAD-bd_sf"/>
</dbReference>
<comment type="similarity">
    <text evidence="2">Belongs to the paxM FAD-dependent monooxygenase family.</text>
</comment>
<dbReference type="GO" id="GO:0004497">
    <property type="term" value="F:monooxygenase activity"/>
    <property type="evidence" value="ECO:0007669"/>
    <property type="project" value="UniProtKB-KW"/>
</dbReference>
<dbReference type="GO" id="GO:0071949">
    <property type="term" value="F:FAD binding"/>
    <property type="evidence" value="ECO:0007669"/>
    <property type="project" value="InterPro"/>
</dbReference>
<dbReference type="InterPro" id="IPR005829">
    <property type="entry name" value="Sugar_transporter_CS"/>
</dbReference>
<dbReference type="Pfam" id="PF00083">
    <property type="entry name" value="Sugar_tr"/>
    <property type="match status" value="1"/>
</dbReference>
<accession>V5G9F5</accession>
<dbReference type="Gene3D" id="1.20.1250.20">
    <property type="entry name" value="MFS general substrate transporter like domains"/>
    <property type="match status" value="1"/>
</dbReference>
<feature type="transmembrane region" description="Helical" evidence="12">
    <location>
        <begin position="7"/>
        <end position="27"/>
    </location>
</feature>
<evidence type="ECO:0000256" key="2">
    <source>
        <dbReference type="ARBA" id="ARBA00007992"/>
    </source>
</evidence>
<keyword evidence="4" id="KW-0813">Transport</keyword>
<evidence type="ECO:0000256" key="7">
    <source>
        <dbReference type="ARBA" id="ARBA00022827"/>
    </source>
</evidence>
<evidence type="ECO:0000256" key="4">
    <source>
        <dbReference type="ARBA" id="ARBA00022448"/>
    </source>
</evidence>
<protein>
    <recommendedName>
        <fullName evidence="13">Major facilitator superfamily (MFS) profile domain-containing protein</fullName>
    </recommendedName>
</protein>
<keyword evidence="10" id="KW-0503">Monooxygenase</keyword>
<keyword evidence="6 12" id="KW-0812">Transmembrane</keyword>
<evidence type="ECO:0000256" key="11">
    <source>
        <dbReference type="ARBA" id="ARBA00023136"/>
    </source>
</evidence>
<dbReference type="PROSITE" id="PS00217">
    <property type="entry name" value="SUGAR_TRANSPORT_2"/>
    <property type="match status" value="1"/>
</dbReference>
<dbReference type="InterPro" id="IPR036259">
    <property type="entry name" value="MFS_trans_sf"/>
</dbReference>
<dbReference type="PANTHER" id="PTHR13789">
    <property type="entry name" value="MONOOXYGENASE"/>
    <property type="match status" value="1"/>
</dbReference>
<dbReference type="SUPFAM" id="SSF103473">
    <property type="entry name" value="MFS general substrate transporter"/>
    <property type="match status" value="1"/>
</dbReference>
<organism evidence="14 15">
    <name type="scientific">Byssochlamys spectabilis (strain No. 5 / NBRC 109023)</name>
    <name type="common">Paecilomyces variotii</name>
    <dbReference type="NCBI Taxonomy" id="1356009"/>
    <lineage>
        <taxon>Eukaryota</taxon>
        <taxon>Fungi</taxon>
        <taxon>Dikarya</taxon>
        <taxon>Ascomycota</taxon>
        <taxon>Pezizomycotina</taxon>
        <taxon>Eurotiomycetes</taxon>
        <taxon>Eurotiomycetidae</taxon>
        <taxon>Eurotiales</taxon>
        <taxon>Thermoascaceae</taxon>
        <taxon>Paecilomyces</taxon>
    </lineage>
</organism>
<dbReference type="InterPro" id="IPR002938">
    <property type="entry name" value="FAD-bd"/>
</dbReference>
<dbReference type="eggNOG" id="KOG0254">
    <property type="taxonomic scope" value="Eukaryota"/>
</dbReference>
<name>V5G9F5_BYSSN</name>
<evidence type="ECO:0000259" key="13">
    <source>
        <dbReference type="PROSITE" id="PS50850"/>
    </source>
</evidence>
<evidence type="ECO:0000256" key="1">
    <source>
        <dbReference type="ARBA" id="ARBA00004141"/>
    </source>
</evidence>
<evidence type="ECO:0000256" key="8">
    <source>
        <dbReference type="ARBA" id="ARBA00022989"/>
    </source>
</evidence>
<dbReference type="EMBL" id="BAUL01000202">
    <property type="protein sequence ID" value="GAD97517.1"/>
    <property type="molecule type" value="Genomic_DNA"/>
</dbReference>
<feature type="transmembrane region" description="Helical" evidence="12">
    <location>
        <begin position="614"/>
        <end position="633"/>
    </location>
</feature>
<dbReference type="eggNOG" id="KOG2614">
    <property type="taxonomic scope" value="Eukaryota"/>
</dbReference>
<keyword evidence="5" id="KW-0285">Flavoprotein</keyword>
<proteinExistence type="inferred from homology"/>
<feature type="transmembrane region" description="Helical" evidence="12">
    <location>
        <begin position="843"/>
        <end position="860"/>
    </location>
</feature>
<evidence type="ECO:0000256" key="5">
    <source>
        <dbReference type="ARBA" id="ARBA00022630"/>
    </source>
</evidence>
<dbReference type="SUPFAM" id="SSF51905">
    <property type="entry name" value="FAD/NAD(P)-binding domain"/>
    <property type="match status" value="1"/>
</dbReference>
<dbReference type="FunFam" id="3.50.50.60:FF:000115">
    <property type="entry name" value="Salicylate hydroxylase, putative"/>
    <property type="match status" value="1"/>
</dbReference>
<dbReference type="InterPro" id="IPR050493">
    <property type="entry name" value="FAD-dep_Monooxygenase_BioMet"/>
</dbReference>
<dbReference type="PRINTS" id="PR00420">
    <property type="entry name" value="RNGMNOXGNASE"/>
</dbReference>
<evidence type="ECO:0000256" key="9">
    <source>
        <dbReference type="ARBA" id="ARBA00023002"/>
    </source>
</evidence>
<dbReference type="InterPro" id="IPR020846">
    <property type="entry name" value="MFS_dom"/>
</dbReference>
<dbReference type="HOGENOM" id="CLU_312824_0_0_1"/>
<dbReference type="Gene3D" id="3.50.50.60">
    <property type="entry name" value="FAD/NAD(P)-binding domain"/>
    <property type="match status" value="1"/>
</dbReference>
<dbReference type="OrthoDB" id="5399138at2759"/>
<dbReference type="FunFam" id="1.20.1250.20:FF:000134">
    <property type="entry name" value="MFS sugar transporter protein"/>
    <property type="match status" value="1"/>
</dbReference>
<keyword evidence="9" id="KW-0560">Oxidoreductase</keyword>
<evidence type="ECO:0000256" key="6">
    <source>
        <dbReference type="ARBA" id="ARBA00022692"/>
    </source>
</evidence>
<feature type="transmembrane region" description="Helical" evidence="12">
    <location>
        <begin position="521"/>
        <end position="544"/>
    </location>
</feature>
<keyword evidence="11 12" id="KW-0472">Membrane</keyword>
<keyword evidence="8 12" id="KW-1133">Transmembrane helix</keyword>
<evidence type="ECO:0000256" key="3">
    <source>
        <dbReference type="ARBA" id="ARBA00010992"/>
    </source>
</evidence>
<feature type="transmembrane region" description="Helical" evidence="12">
    <location>
        <begin position="550"/>
        <end position="567"/>
    </location>
</feature>
<dbReference type="InParanoid" id="V5G9F5"/>
<gene>
    <name evidence="14" type="ORF">PVAR5_6194</name>
</gene>
<evidence type="ECO:0000313" key="15">
    <source>
        <dbReference type="Proteomes" id="UP000018001"/>
    </source>
</evidence>
<dbReference type="InterPro" id="IPR005828">
    <property type="entry name" value="MFS_sugar_transport-like"/>
</dbReference>
<dbReference type="GO" id="GO:0022857">
    <property type="term" value="F:transmembrane transporter activity"/>
    <property type="evidence" value="ECO:0007669"/>
    <property type="project" value="InterPro"/>
</dbReference>
<dbReference type="AlphaFoldDB" id="V5G9F5"/>
<feature type="transmembrane region" description="Helical" evidence="12">
    <location>
        <begin position="765"/>
        <end position="787"/>
    </location>
</feature>
<feature type="transmembrane region" description="Helical" evidence="12">
    <location>
        <begin position="700"/>
        <end position="721"/>
    </location>
</feature>